<dbReference type="AlphaFoldDB" id="A0A552KD63"/>
<sequence length="200" mass="20360">MLSWQVSLTVFFVSKAIMSLKTSLAGAATAIGLTALAYPAQAAQFSFTYNDAANMIVLSGILTGNQNTPGVIDITGFSNLVYNGVPLAFSTSSGGTVDSYFSNPGNQAKASFDGSVMDFVLFDSGMSDYVGFGPAVTAGMMGLAFTSSVPGVTGDLGGNELPFDPSNMMWEAALIPEPGAVVGLLGLGLGALASKVIKKG</sequence>
<evidence type="ECO:0000256" key="1">
    <source>
        <dbReference type="SAM" id="SignalP"/>
    </source>
</evidence>
<evidence type="ECO:0000313" key="2">
    <source>
        <dbReference type="EMBL" id="TRV05926.1"/>
    </source>
</evidence>
<feature type="chain" id="PRO_5021797390" evidence="1">
    <location>
        <begin position="43"/>
        <end position="200"/>
    </location>
</feature>
<accession>A0A552KD63</accession>
<feature type="signal peptide" evidence="1">
    <location>
        <begin position="1"/>
        <end position="42"/>
    </location>
</feature>
<gene>
    <name evidence="2" type="ORF">EWV45_23160</name>
</gene>
<keyword evidence="1" id="KW-0732">Signal</keyword>
<proteinExistence type="predicted"/>
<comment type="caution">
    <text evidence="2">The sequence shown here is derived from an EMBL/GenBank/DDBJ whole genome shotgun (WGS) entry which is preliminary data.</text>
</comment>
<dbReference type="EMBL" id="SFAM01000226">
    <property type="protein sequence ID" value="TRV05926.1"/>
    <property type="molecule type" value="Genomic_DNA"/>
</dbReference>
<evidence type="ECO:0000313" key="3">
    <source>
        <dbReference type="Proteomes" id="UP000315868"/>
    </source>
</evidence>
<reference evidence="2 3" key="1">
    <citation type="submission" date="2019-01" db="EMBL/GenBank/DDBJ databases">
        <title>Coherence of Microcystis species and biogeography revealed through population genomics.</title>
        <authorList>
            <person name="Perez-Carrascal O.M."/>
            <person name="Terrat Y."/>
            <person name="Giani A."/>
            <person name="Fortin N."/>
            <person name="Tromas N."/>
            <person name="Shapiro B.J."/>
        </authorList>
    </citation>
    <scope>NUCLEOTIDE SEQUENCE [LARGE SCALE GENOMIC DNA]</scope>
    <source>
        <strain evidence="2">Mf_QC_C_20070823_S10D</strain>
    </source>
</reference>
<dbReference type="Proteomes" id="UP000315868">
    <property type="component" value="Unassembled WGS sequence"/>
</dbReference>
<organism evidence="2 3">
    <name type="scientific">Microcystis flos-aquae Mf_QC_C_20070823_S10D</name>
    <dbReference type="NCBI Taxonomy" id="2486236"/>
    <lineage>
        <taxon>Bacteria</taxon>
        <taxon>Bacillati</taxon>
        <taxon>Cyanobacteriota</taxon>
        <taxon>Cyanophyceae</taxon>
        <taxon>Oscillatoriophycideae</taxon>
        <taxon>Chroococcales</taxon>
        <taxon>Microcystaceae</taxon>
        <taxon>Microcystis</taxon>
    </lineage>
</organism>
<protein>
    <submittedName>
        <fullName evidence="2">PEP-CTERM sorting domain-containing protein</fullName>
    </submittedName>
</protein>
<name>A0A552KD63_9CHRO</name>